<dbReference type="Proteomes" id="UP000837932">
    <property type="component" value="Unassembled WGS sequence"/>
</dbReference>
<proteinExistence type="predicted"/>
<dbReference type="InterPro" id="IPR012337">
    <property type="entry name" value="RNaseH-like_sf"/>
</dbReference>
<organism evidence="2 3">
    <name type="scientific">Emticicia aquatica</name>
    <dbReference type="NCBI Taxonomy" id="1681835"/>
    <lineage>
        <taxon>Bacteria</taxon>
        <taxon>Pseudomonadati</taxon>
        <taxon>Bacteroidota</taxon>
        <taxon>Cytophagia</taxon>
        <taxon>Cytophagales</taxon>
        <taxon>Leadbetterellaceae</taxon>
        <taxon>Emticicia</taxon>
    </lineage>
</organism>
<dbReference type="Gene3D" id="3.30.420.10">
    <property type="entry name" value="Ribonuclease H-like superfamily/Ribonuclease H"/>
    <property type="match status" value="1"/>
</dbReference>
<dbReference type="InterPro" id="IPR019288">
    <property type="entry name" value="3'-5'_exonuclease_PolB-like"/>
</dbReference>
<evidence type="ECO:0000313" key="3">
    <source>
        <dbReference type="Proteomes" id="UP000837932"/>
    </source>
</evidence>
<name>A0ABM9AUF3_9BACT</name>
<keyword evidence="3" id="KW-1185">Reference proteome</keyword>
<evidence type="ECO:0000313" key="2">
    <source>
        <dbReference type="EMBL" id="CAH0996963.1"/>
    </source>
</evidence>
<evidence type="ECO:0000259" key="1">
    <source>
        <dbReference type="Pfam" id="PF10108"/>
    </source>
</evidence>
<dbReference type="Pfam" id="PF10108">
    <property type="entry name" value="DNA_pol_B_exo2"/>
    <property type="match status" value="1"/>
</dbReference>
<gene>
    <name evidence="2" type="ORF">EMA8858_03098</name>
</gene>
<dbReference type="EMBL" id="CAKLPY010000002">
    <property type="protein sequence ID" value="CAH0996963.1"/>
    <property type="molecule type" value="Genomic_DNA"/>
</dbReference>
<reference evidence="2" key="1">
    <citation type="submission" date="2021-12" db="EMBL/GenBank/DDBJ databases">
        <authorList>
            <person name="Rodrigo-Torres L."/>
            <person name="Arahal R. D."/>
            <person name="Lucena T."/>
        </authorList>
    </citation>
    <scope>NUCLEOTIDE SEQUENCE</scope>
    <source>
        <strain evidence="2">CECT 8858</strain>
    </source>
</reference>
<dbReference type="RefSeq" id="WP_238807508.1">
    <property type="nucleotide sequence ID" value="NZ_CAKLPY010000002.1"/>
</dbReference>
<accession>A0ABM9AUF3</accession>
<dbReference type="InterPro" id="IPR036397">
    <property type="entry name" value="RNaseH_sf"/>
</dbReference>
<dbReference type="SUPFAM" id="SSF53098">
    <property type="entry name" value="Ribonuclease H-like"/>
    <property type="match status" value="1"/>
</dbReference>
<feature type="domain" description="Predicted 3'-5' exonuclease PolB-like" evidence="1">
    <location>
        <begin position="77"/>
        <end position="231"/>
    </location>
</feature>
<sequence>MDDSFVKHLKNILFIDIETVSQVPNFELLDDRLQKLWLKKAAYLHNDDQMSDADFYLKKAGIYAEFGKIICIGIGGIMFDEENKPSLRVKMIGSDNEADVLLEFKKIIEKHKAANNLMLCAHNGKEFDFAYICRRMLVNGIGLPRVLQFAGKKPWEINHLDTLDLWKFGDYKHYTALDLLAAIFDIPSSKTDISGDQVNAVYHVEKDRAKIERYCAADVVVLTQLYMKMNNCALIEEENIEVRL</sequence>
<protein>
    <recommendedName>
        <fullName evidence="1">Predicted 3'-5' exonuclease PolB-like domain-containing protein</fullName>
    </recommendedName>
</protein>
<comment type="caution">
    <text evidence="2">The sequence shown here is derived from an EMBL/GenBank/DDBJ whole genome shotgun (WGS) entry which is preliminary data.</text>
</comment>